<evidence type="ECO:0000259" key="1">
    <source>
        <dbReference type="PROSITE" id="PS50995"/>
    </source>
</evidence>
<evidence type="ECO:0000313" key="3">
    <source>
        <dbReference type="EMBL" id="CAB4707491.1"/>
    </source>
</evidence>
<dbReference type="PANTHER" id="PTHR33164:SF99">
    <property type="entry name" value="MARR FAMILY REGULATORY PROTEIN"/>
    <property type="match status" value="1"/>
</dbReference>
<dbReference type="EMBL" id="CAFBOL010000021">
    <property type="protein sequence ID" value="CAB4985060.1"/>
    <property type="molecule type" value="Genomic_DNA"/>
</dbReference>
<feature type="domain" description="HTH marR-type" evidence="1">
    <location>
        <begin position="1"/>
        <end position="148"/>
    </location>
</feature>
<dbReference type="InterPro" id="IPR036390">
    <property type="entry name" value="WH_DNA-bd_sf"/>
</dbReference>
<dbReference type="SMART" id="SM00347">
    <property type="entry name" value="HTH_MARR"/>
    <property type="match status" value="1"/>
</dbReference>
<name>A0A6J6A3D1_9ZZZZ</name>
<protein>
    <submittedName>
        <fullName evidence="2">Unannotated protein</fullName>
    </submittedName>
</protein>
<dbReference type="InterPro" id="IPR039422">
    <property type="entry name" value="MarR/SlyA-like"/>
</dbReference>
<evidence type="ECO:0000313" key="2">
    <source>
        <dbReference type="EMBL" id="CAB4362662.1"/>
    </source>
</evidence>
<sequence>MPATWLTSAEQTAWRNFITTLPDLTAALEADLAPYGLTLGDYEVLVFLSEAEEDRLRMCDLAGALRLSPSGLTRRLDGLVKVGWVERESSASDRRVMYAHLTRTGRSKMDEAAPHHVASVRRHLLNPIGDEGVQKLGDLFLLVREHLHALLAV</sequence>
<dbReference type="SUPFAM" id="SSF46785">
    <property type="entry name" value="Winged helix' DNA-binding domain"/>
    <property type="match status" value="1"/>
</dbReference>
<gene>
    <name evidence="3" type="ORF">UFOPK2656_00445</name>
    <name evidence="4" type="ORF">UFOPK3651_00213</name>
    <name evidence="5" type="ORF">UFOPK3931_01076</name>
    <name evidence="2" type="ORF">UFOPK4189_00442</name>
</gene>
<reference evidence="2" key="1">
    <citation type="submission" date="2020-05" db="EMBL/GenBank/DDBJ databases">
        <authorList>
            <person name="Chiriac C."/>
            <person name="Salcher M."/>
            <person name="Ghai R."/>
            <person name="Kavagutti S V."/>
        </authorList>
    </citation>
    <scope>NUCLEOTIDE SEQUENCE</scope>
</reference>
<dbReference type="GO" id="GO:0006950">
    <property type="term" value="P:response to stress"/>
    <property type="evidence" value="ECO:0007669"/>
    <property type="project" value="TreeGrafter"/>
</dbReference>
<dbReference type="EMBL" id="CAEZYF010000002">
    <property type="protein sequence ID" value="CAB4707491.1"/>
    <property type="molecule type" value="Genomic_DNA"/>
</dbReference>
<dbReference type="EMBL" id="CAFBMT010000001">
    <property type="protein sequence ID" value="CAB4911333.1"/>
    <property type="molecule type" value="Genomic_DNA"/>
</dbReference>
<proteinExistence type="predicted"/>
<evidence type="ECO:0000313" key="5">
    <source>
        <dbReference type="EMBL" id="CAB4985060.1"/>
    </source>
</evidence>
<dbReference type="EMBL" id="CAESGF010000002">
    <property type="protein sequence ID" value="CAB4362662.1"/>
    <property type="molecule type" value="Genomic_DNA"/>
</dbReference>
<dbReference type="AlphaFoldDB" id="A0A6J6A3D1"/>
<accession>A0A6J6A3D1</accession>
<dbReference type="InterPro" id="IPR000835">
    <property type="entry name" value="HTH_MarR-typ"/>
</dbReference>
<dbReference type="Pfam" id="PF12802">
    <property type="entry name" value="MarR_2"/>
    <property type="match status" value="1"/>
</dbReference>
<dbReference type="PANTHER" id="PTHR33164">
    <property type="entry name" value="TRANSCRIPTIONAL REGULATOR, MARR FAMILY"/>
    <property type="match status" value="1"/>
</dbReference>
<dbReference type="Gene3D" id="1.10.10.10">
    <property type="entry name" value="Winged helix-like DNA-binding domain superfamily/Winged helix DNA-binding domain"/>
    <property type="match status" value="1"/>
</dbReference>
<dbReference type="PROSITE" id="PS50995">
    <property type="entry name" value="HTH_MARR_2"/>
    <property type="match status" value="1"/>
</dbReference>
<evidence type="ECO:0000313" key="4">
    <source>
        <dbReference type="EMBL" id="CAB4911333.1"/>
    </source>
</evidence>
<organism evidence="2">
    <name type="scientific">freshwater metagenome</name>
    <dbReference type="NCBI Taxonomy" id="449393"/>
    <lineage>
        <taxon>unclassified sequences</taxon>
        <taxon>metagenomes</taxon>
        <taxon>ecological metagenomes</taxon>
    </lineage>
</organism>
<dbReference type="GO" id="GO:0003700">
    <property type="term" value="F:DNA-binding transcription factor activity"/>
    <property type="evidence" value="ECO:0007669"/>
    <property type="project" value="InterPro"/>
</dbReference>
<dbReference type="PRINTS" id="PR00598">
    <property type="entry name" value="HTHMARR"/>
</dbReference>
<dbReference type="InterPro" id="IPR036388">
    <property type="entry name" value="WH-like_DNA-bd_sf"/>
</dbReference>